<evidence type="ECO:0000256" key="7">
    <source>
        <dbReference type="ARBA" id="ARBA00022679"/>
    </source>
</evidence>
<accession>A0A8J6TZD0</accession>
<evidence type="ECO:0000256" key="12">
    <source>
        <dbReference type="ARBA" id="ARBA00023134"/>
    </source>
</evidence>
<dbReference type="Gene3D" id="3.40.50.300">
    <property type="entry name" value="P-loop containing nucleotide triphosphate hydrolases"/>
    <property type="match status" value="2"/>
</dbReference>
<evidence type="ECO:0000256" key="4">
    <source>
        <dbReference type="ARBA" id="ARBA00007237"/>
    </source>
</evidence>
<evidence type="ECO:0000256" key="11">
    <source>
        <dbReference type="ARBA" id="ARBA00022840"/>
    </source>
</evidence>
<feature type="binding site" evidence="16">
    <location>
        <begin position="118"/>
        <end position="122"/>
    </location>
    <ligand>
        <name>GTP</name>
        <dbReference type="ChEBI" id="CHEBI:37565"/>
    </ligand>
</feature>
<dbReference type="EMBL" id="JACVVX010000004">
    <property type="protein sequence ID" value="MBD0415974.1"/>
    <property type="molecule type" value="Genomic_DNA"/>
</dbReference>
<dbReference type="RefSeq" id="WP_188165392.1">
    <property type="nucleotide sequence ID" value="NZ_JACVVX010000004.1"/>
</dbReference>
<keyword evidence="6" id="KW-0536">Nodulation</keyword>
<dbReference type="PROSITE" id="PS51722">
    <property type="entry name" value="G_TR_2"/>
    <property type="match status" value="1"/>
</dbReference>
<dbReference type="HAMAP" id="MF_00065">
    <property type="entry name" value="Adenylyl_sulf_kinase"/>
    <property type="match status" value="1"/>
</dbReference>
<dbReference type="CDD" id="cd02027">
    <property type="entry name" value="APSK"/>
    <property type="match status" value="1"/>
</dbReference>
<dbReference type="NCBIfam" id="NF004035">
    <property type="entry name" value="PRK05506.1"/>
    <property type="match status" value="1"/>
</dbReference>
<dbReference type="PRINTS" id="PR00315">
    <property type="entry name" value="ELONGATNFCT"/>
</dbReference>
<dbReference type="InterPro" id="IPR044138">
    <property type="entry name" value="CysN_II"/>
</dbReference>
<comment type="catalytic activity">
    <reaction evidence="1 17">
        <text>adenosine 5'-phosphosulfate + ATP = 3'-phosphoadenylyl sulfate + ADP + H(+)</text>
        <dbReference type="Rhea" id="RHEA:24152"/>
        <dbReference type="ChEBI" id="CHEBI:15378"/>
        <dbReference type="ChEBI" id="CHEBI:30616"/>
        <dbReference type="ChEBI" id="CHEBI:58243"/>
        <dbReference type="ChEBI" id="CHEBI:58339"/>
        <dbReference type="ChEBI" id="CHEBI:456216"/>
        <dbReference type="EC" id="2.7.1.25"/>
    </reaction>
</comment>
<dbReference type="NCBIfam" id="TIGR00231">
    <property type="entry name" value="small_GTP"/>
    <property type="match status" value="1"/>
</dbReference>
<dbReference type="InterPro" id="IPR009001">
    <property type="entry name" value="Transl_elong_EF1A/Init_IF2_C"/>
</dbReference>
<feature type="domain" description="Tr-type G" evidence="18">
    <location>
        <begin position="30"/>
        <end position="244"/>
    </location>
</feature>
<dbReference type="EC" id="2.7.7.4" evidence="16"/>
<protein>
    <recommendedName>
        <fullName evidence="16 17">Multifunctional fusion protein</fullName>
    </recommendedName>
    <domain>
        <recommendedName>
            <fullName evidence="16">Sulfate adenylyltransferase subunit 1</fullName>
            <ecNumber evidence="16">2.7.7.4</ecNumber>
        </recommendedName>
        <alternativeName>
            <fullName evidence="16">ATP-sulfurylase large subunit</fullName>
        </alternativeName>
        <alternativeName>
            <fullName evidence="16">Sulfate adenylate transferase</fullName>
            <shortName evidence="16">SAT</shortName>
        </alternativeName>
    </domain>
    <domain>
        <recommendedName>
            <fullName evidence="17">Adenylyl-sulfate kinase</fullName>
            <ecNumber evidence="17">2.7.1.25</ecNumber>
        </recommendedName>
        <alternativeName>
            <fullName evidence="17">APS kinase</fullName>
        </alternativeName>
        <alternativeName>
            <fullName evidence="17">ATP adenosine-5'-phosphosulfate 3'-phosphotransferase</fullName>
        </alternativeName>
        <alternativeName>
            <fullName evidence="17">Adenosine-5'-phosphosulfate kinase</fullName>
        </alternativeName>
    </domain>
</protein>
<keyword evidence="11 16" id="KW-0067">ATP-binding</keyword>
<evidence type="ECO:0000256" key="5">
    <source>
        <dbReference type="ARBA" id="ARBA00011760"/>
    </source>
</evidence>
<evidence type="ECO:0000256" key="13">
    <source>
        <dbReference type="ARBA" id="ARBA00023268"/>
    </source>
</evidence>
<evidence type="ECO:0000313" key="20">
    <source>
        <dbReference type="Proteomes" id="UP000643405"/>
    </source>
</evidence>
<comment type="function">
    <text evidence="16">With CysD forms the ATP sulfurylase (ATPS) that catalyzes the adenylation of sulfate producing adenosine 5'-phosphosulfate (APS) and diphosphate, the first enzymatic step in sulfur assimilation pathway. APS synthesis involves the formation of a high-energy phosphoric-sulfuric acid anhydride bond driven by GTP hydrolysis by CysN coupled to ATP hydrolysis by CysD.</text>
</comment>
<sequence>MRLARIETPVFDPNHEAETVQDYLAQQERKSFLRFLTCGSVDDGKSTLIGRLLSDTRQIFEDQIAALESDSRKHGTTGDEIDYALLVDGLEAEREQGITIDVAYRFFSTAKRKFIVADTPGHEQYTRNMATGASTSDLAIVLVDARQGVLRQTRRHSIIASLLGIRHIVVAINKIDLVGFDQAVFDRISAEYAAFAGELGFRSTAFIPMSARYGDNVTKRSENTAWYSGPTLLEHLENVVVDDTETDKPFRFPVQYVNRPNLDFRGFAGTVASGSIRQGDAVVAAKSGKPSRIRRIVAQGGDLAEAVAGEAVTLVLEDEIEVSRGNMLVTPDSRPHVADQFSANIVWFDEKALLPGRTYILRTETDQVSATVTELKHKIDINDFGKEPARSLDMNEVAVCNLSTQAPLAFDSFADNRTTGAFILIDRISNNTVGAGMIIHPLRRADNIHWQSLDIGKKARADLKNQKPAVLWFTGLSGSGKSTIANLLERKLHAAGRHTYVLDGDNIRHALNRDLGFTDQDRVENIRRVAEVAKLMADAGLIVIVSFISPFRAERQMARELMAKDEFVEVFVDTPLEECVRRDPKGLYARALAGQIRNFTGLDSPYEAPENAEIHLHTVGKTPEEMVDAIEDWLTNDEIAERQYDDGGGI</sequence>
<proteinExistence type="inferred from homology"/>
<name>A0A8J6TZD0_9HYPH</name>
<dbReference type="GO" id="GO:0004781">
    <property type="term" value="F:sulfate adenylyltransferase (ATP) activity"/>
    <property type="evidence" value="ECO:0007669"/>
    <property type="project" value="UniProtKB-UniRule"/>
</dbReference>
<dbReference type="GO" id="GO:0005524">
    <property type="term" value="F:ATP binding"/>
    <property type="evidence" value="ECO:0007669"/>
    <property type="project" value="UniProtKB-UniRule"/>
</dbReference>
<dbReference type="SUPFAM" id="SSF50465">
    <property type="entry name" value="EF-Tu/eEF-1alpha/eIF2-gamma C-terminal domain"/>
    <property type="match status" value="1"/>
</dbReference>
<dbReference type="GO" id="GO:0005525">
    <property type="term" value="F:GTP binding"/>
    <property type="evidence" value="ECO:0007669"/>
    <property type="project" value="UniProtKB-UniRule"/>
</dbReference>
<dbReference type="InterPro" id="IPR050100">
    <property type="entry name" value="TRAFAC_GTPase_members"/>
</dbReference>
<dbReference type="Pfam" id="PF00009">
    <property type="entry name" value="GTP_EFTU"/>
    <property type="match status" value="1"/>
</dbReference>
<keyword evidence="9 16" id="KW-0547">Nucleotide-binding</keyword>
<keyword evidence="7 16" id="KW-0808">Transferase</keyword>
<dbReference type="PROSITE" id="PS00301">
    <property type="entry name" value="G_TR_1"/>
    <property type="match status" value="1"/>
</dbReference>
<evidence type="ECO:0000256" key="17">
    <source>
        <dbReference type="HAMAP-Rule" id="MF_00065"/>
    </source>
</evidence>
<comment type="pathway">
    <text evidence="16">Sulfur metabolism; hydrogen sulfide biosynthesis; sulfite from sulfate: step 1/3.</text>
</comment>
<comment type="function">
    <text evidence="14">Proposed to provide activated sulfate for transfer to Nod factor. ATP sulfurylase may be the GTPase, regulating ATP sulfurylase activity.</text>
</comment>
<comment type="function">
    <text evidence="17">Catalyzes the synthesis of activated sulfate.</text>
</comment>
<comment type="subunit">
    <text evidence="5">Sulfate-activating enzymes, NodP and NodQ, may be physically associated.</text>
</comment>
<comment type="pathway">
    <text evidence="17">Sulfur metabolism; hydrogen sulfide biosynthesis; sulfite from sulfate: step 2/3.</text>
</comment>
<dbReference type="Pfam" id="PF22594">
    <property type="entry name" value="GTP-eEF1A_C"/>
    <property type="match status" value="1"/>
</dbReference>
<dbReference type="InterPro" id="IPR000795">
    <property type="entry name" value="T_Tr_GTP-bd_dom"/>
</dbReference>
<evidence type="ECO:0000256" key="10">
    <source>
        <dbReference type="ARBA" id="ARBA00022777"/>
    </source>
</evidence>
<evidence type="ECO:0000256" key="6">
    <source>
        <dbReference type="ARBA" id="ARBA00022458"/>
    </source>
</evidence>
<dbReference type="AlphaFoldDB" id="A0A8J6TZD0"/>
<feature type="binding site" evidence="16">
    <location>
        <begin position="173"/>
        <end position="176"/>
    </location>
    <ligand>
        <name>GTP</name>
        <dbReference type="ChEBI" id="CHEBI:37565"/>
    </ligand>
</feature>
<dbReference type="FunFam" id="3.40.50.300:FF:000119">
    <property type="entry name" value="Sulfate adenylyltransferase subunit 1"/>
    <property type="match status" value="1"/>
</dbReference>
<dbReference type="NCBIfam" id="NF003013">
    <property type="entry name" value="PRK03846.1"/>
    <property type="match status" value="1"/>
</dbReference>
<evidence type="ECO:0000256" key="14">
    <source>
        <dbReference type="ARBA" id="ARBA00024872"/>
    </source>
</evidence>
<dbReference type="Gene3D" id="2.40.30.10">
    <property type="entry name" value="Translation factors"/>
    <property type="match status" value="2"/>
</dbReference>
<dbReference type="GO" id="GO:0070814">
    <property type="term" value="P:hydrogen sulfide biosynthetic process"/>
    <property type="evidence" value="ECO:0007669"/>
    <property type="project" value="UniProtKB-UniRule"/>
</dbReference>
<dbReference type="EC" id="2.7.1.25" evidence="17"/>
<feature type="binding site" evidence="16">
    <location>
        <begin position="39"/>
        <end position="46"/>
    </location>
    <ligand>
        <name>GTP</name>
        <dbReference type="ChEBI" id="CHEBI:37565"/>
    </ligand>
</feature>
<reference evidence="19" key="1">
    <citation type="submission" date="2020-09" db="EMBL/GenBank/DDBJ databases">
        <title>Genome seq and assembly of Tianweitania sp.</title>
        <authorList>
            <person name="Chhetri G."/>
        </authorList>
    </citation>
    <scope>NUCLEOTIDE SEQUENCE</scope>
    <source>
        <strain evidence="19">Rool2</strain>
    </source>
</reference>
<dbReference type="InterPro" id="IPR041757">
    <property type="entry name" value="CysN_GTP-bd"/>
</dbReference>
<dbReference type="CDD" id="cd04166">
    <property type="entry name" value="CysN_ATPS"/>
    <property type="match status" value="1"/>
</dbReference>
<evidence type="ECO:0000256" key="9">
    <source>
        <dbReference type="ARBA" id="ARBA00022741"/>
    </source>
</evidence>
<evidence type="ECO:0000259" key="18">
    <source>
        <dbReference type="PROSITE" id="PS51722"/>
    </source>
</evidence>
<dbReference type="FunFam" id="3.40.50.300:FF:000212">
    <property type="entry name" value="Adenylyl-sulfate kinase"/>
    <property type="match status" value="1"/>
</dbReference>
<comment type="similarity">
    <text evidence="4">In the N-terminal section; belongs to the TRAFAC class translation factor GTPase superfamily. Classic translation factor GTPase family. CysN/NodQ subfamily.</text>
</comment>
<dbReference type="CDD" id="cd04095">
    <property type="entry name" value="CysN_NoDQ_III"/>
    <property type="match status" value="1"/>
</dbReference>
<evidence type="ECO:0000313" key="19">
    <source>
        <dbReference type="EMBL" id="MBD0415974.1"/>
    </source>
</evidence>
<evidence type="ECO:0000256" key="1">
    <source>
        <dbReference type="ARBA" id="ARBA00001823"/>
    </source>
</evidence>
<comment type="function">
    <text evidence="2">APS kinase catalyzes the synthesis of activated sulfate.</text>
</comment>
<dbReference type="Proteomes" id="UP000643405">
    <property type="component" value="Unassembled WGS sequence"/>
</dbReference>
<feature type="active site" description="Phosphoserine intermediate" evidence="17">
    <location>
        <position position="549"/>
    </location>
</feature>
<dbReference type="CDD" id="cd03695">
    <property type="entry name" value="CysN_NodQ_II"/>
    <property type="match status" value="1"/>
</dbReference>
<keyword evidence="10 17" id="KW-0418">Kinase</keyword>
<dbReference type="UniPathway" id="UPA00140">
    <property type="reaction ID" value="UER00204"/>
</dbReference>
<dbReference type="PANTHER" id="PTHR23115">
    <property type="entry name" value="TRANSLATION FACTOR"/>
    <property type="match status" value="1"/>
</dbReference>
<gene>
    <name evidence="16 19" type="primary">cysN</name>
    <name evidence="17" type="synonym">cysC</name>
    <name evidence="19" type="ORF">ICI42_15040</name>
</gene>
<dbReference type="InterPro" id="IPR031157">
    <property type="entry name" value="G_TR_CS"/>
</dbReference>
<dbReference type="NCBIfam" id="TIGR02034">
    <property type="entry name" value="CysN"/>
    <property type="match status" value="1"/>
</dbReference>
<dbReference type="SUPFAM" id="SSF50447">
    <property type="entry name" value="Translation proteins"/>
    <property type="match status" value="1"/>
</dbReference>
<comment type="subunit">
    <text evidence="16">Heterodimer composed of CysD, the smaller subunit, and CysN.</text>
</comment>
<evidence type="ECO:0000256" key="3">
    <source>
        <dbReference type="ARBA" id="ARBA00005438"/>
    </source>
</evidence>
<comment type="catalytic activity">
    <reaction evidence="15 16">
        <text>sulfate + ATP + H(+) = adenosine 5'-phosphosulfate + diphosphate</text>
        <dbReference type="Rhea" id="RHEA:18133"/>
        <dbReference type="ChEBI" id="CHEBI:15378"/>
        <dbReference type="ChEBI" id="CHEBI:16189"/>
        <dbReference type="ChEBI" id="CHEBI:30616"/>
        <dbReference type="ChEBI" id="CHEBI:33019"/>
        <dbReference type="ChEBI" id="CHEBI:58243"/>
        <dbReference type="EC" id="2.7.7.4"/>
    </reaction>
</comment>
<dbReference type="InterPro" id="IPR011779">
    <property type="entry name" value="SO4_adenylTrfase_lsu"/>
</dbReference>
<keyword evidence="17" id="KW-0597">Phosphoprotein</keyword>
<dbReference type="GO" id="GO:0000103">
    <property type="term" value="P:sulfate assimilation"/>
    <property type="evidence" value="ECO:0007669"/>
    <property type="project" value="UniProtKB-UniRule"/>
</dbReference>
<keyword evidence="20" id="KW-1185">Reference proteome</keyword>
<comment type="similarity">
    <text evidence="3">In the C-terminal section; belongs to the APS kinase family.</text>
</comment>
<comment type="similarity">
    <text evidence="16">Belongs to the TRAFAC class translation factor GTPase superfamily. Classic translation factor GTPase family. CysN/NodQ subfamily.</text>
</comment>
<evidence type="ECO:0000256" key="8">
    <source>
        <dbReference type="ARBA" id="ARBA00022695"/>
    </source>
</evidence>
<dbReference type="GO" id="GO:0003924">
    <property type="term" value="F:GTPase activity"/>
    <property type="evidence" value="ECO:0007669"/>
    <property type="project" value="InterPro"/>
</dbReference>
<dbReference type="InterPro" id="IPR054696">
    <property type="entry name" value="GTP-eEF1A_C"/>
</dbReference>
<dbReference type="InterPro" id="IPR005225">
    <property type="entry name" value="Small_GTP-bd"/>
</dbReference>
<evidence type="ECO:0000256" key="16">
    <source>
        <dbReference type="HAMAP-Rule" id="MF_00062"/>
    </source>
</evidence>
<keyword evidence="12 16" id="KW-0342">GTP-binding</keyword>
<dbReference type="HAMAP" id="MF_00062">
    <property type="entry name" value="Sulf_adenylyltr_sub1"/>
    <property type="match status" value="1"/>
</dbReference>
<dbReference type="SUPFAM" id="SSF52540">
    <property type="entry name" value="P-loop containing nucleoside triphosphate hydrolases"/>
    <property type="match status" value="2"/>
</dbReference>
<evidence type="ECO:0000256" key="2">
    <source>
        <dbReference type="ARBA" id="ARBA00002357"/>
    </source>
</evidence>
<dbReference type="GO" id="GO:0004020">
    <property type="term" value="F:adenylylsulfate kinase activity"/>
    <property type="evidence" value="ECO:0007669"/>
    <property type="project" value="UniProtKB-UniRule"/>
</dbReference>
<keyword evidence="13" id="KW-0511">Multifunctional enzyme</keyword>
<evidence type="ECO:0000256" key="15">
    <source>
        <dbReference type="ARBA" id="ARBA00049370"/>
    </source>
</evidence>
<dbReference type="InterPro" id="IPR059117">
    <property type="entry name" value="APS_kinase_dom"/>
</dbReference>
<dbReference type="InterPro" id="IPR009000">
    <property type="entry name" value="Transl_B-barrel_sf"/>
</dbReference>
<feature type="binding site" evidence="17">
    <location>
        <begin position="475"/>
        <end position="482"/>
    </location>
    <ligand>
        <name>ATP</name>
        <dbReference type="ChEBI" id="CHEBI:30616"/>
    </ligand>
</feature>
<dbReference type="InterPro" id="IPR002891">
    <property type="entry name" value="APS"/>
</dbReference>
<dbReference type="InterPro" id="IPR044139">
    <property type="entry name" value="CysN_NoDQ_III"/>
</dbReference>
<dbReference type="Pfam" id="PF01583">
    <property type="entry name" value="APS_kinase"/>
    <property type="match status" value="1"/>
</dbReference>
<organism evidence="19 20">
    <name type="scientific">Oryzicola mucosus</name>
    <dbReference type="NCBI Taxonomy" id="2767425"/>
    <lineage>
        <taxon>Bacteria</taxon>
        <taxon>Pseudomonadati</taxon>
        <taxon>Pseudomonadota</taxon>
        <taxon>Alphaproteobacteria</taxon>
        <taxon>Hyphomicrobiales</taxon>
        <taxon>Phyllobacteriaceae</taxon>
        <taxon>Oryzicola</taxon>
    </lineage>
</organism>
<keyword evidence="8 16" id="KW-0548">Nucleotidyltransferase</keyword>
<comment type="caution">
    <text evidence="19">The sequence shown here is derived from an EMBL/GenBank/DDBJ whole genome shotgun (WGS) entry which is preliminary data.</text>
</comment>
<comment type="similarity">
    <text evidence="17">Belongs to the APS kinase family.</text>
</comment>
<dbReference type="NCBIfam" id="NF003478">
    <property type="entry name" value="PRK05124.1"/>
    <property type="match status" value="1"/>
</dbReference>
<dbReference type="InterPro" id="IPR027417">
    <property type="entry name" value="P-loop_NTPase"/>
</dbReference>
<dbReference type="NCBIfam" id="TIGR00455">
    <property type="entry name" value="apsK"/>
    <property type="match status" value="1"/>
</dbReference>